<evidence type="ECO:0000256" key="13">
    <source>
        <dbReference type="ARBA" id="ARBA00023065"/>
    </source>
</evidence>
<dbReference type="InterPro" id="IPR001757">
    <property type="entry name" value="P_typ_ATPase"/>
</dbReference>
<evidence type="ECO:0000313" key="18">
    <source>
        <dbReference type="EMBL" id="XBO37698.1"/>
    </source>
</evidence>
<organism evidence="18">
    <name type="scientific">Alsobacter sp. KACC 23698</name>
    <dbReference type="NCBI Taxonomy" id="3149229"/>
    <lineage>
        <taxon>Bacteria</taxon>
        <taxon>Pseudomonadati</taxon>
        <taxon>Pseudomonadota</taxon>
        <taxon>Alphaproteobacteria</taxon>
        <taxon>Hyphomicrobiales</taxon>
        <taxon>Alsobacteraceae</taxon>
        <taxon>Alsobacter</taxon>
    </lineage>
</organism>
<dbReference type="SUPFAM" id="SSF56784">
    <property type="entry name" value="HAD-like"/>
    <property type="match status" value="1"/>
</dbReference>
<comment type="subcellular location">
    <subcellularLocation>
        <location evidence="1">Cell membrane</location>
        <topology evidence="1">Multi-pass membrane protein</topology>
    </subcellularLocation>
</comment>
<protein>
    <submittedName>
        <fullName evidence="18">Heavy metal translocating P-type ATPase</fullName>
    </submittedName>
</protein>
<dbReference type="GO" id="GO:0005886">
    <property type="term" value="C:plasma membrane"/>
    <property type="evidence" value="ECO:0007669"/>
    <property type="project" value="UniProtKB-SubCell"/>
</dbReference>
<feature type="domain" description="HMA" evidence="17">
    <location>
        <begin position="19"/>
        <end position="85"/>
    </location>
</feature>
<feature type="transmembrane region" description="Helical" evidence="15">
    <location>
        <begin position="139"/>
        <end position="156"/>
    </location>
</feature>
<dbReference type="PANTHER" id="PTHR43520:SF5">
    <property type="entry name" value="CATION-TRANSPORTING P-TYPE ATPASE-RELATED"/>
    <property type="match status" value="1"/>
</dbReference>
<feature type="transmembrane region" description="Helical" evidence="15">
    <location>
        <begin position="356"/>
        <end position="376"/>
    </location>
</feature>
<dbReference type="Gene3D" id="3.40.50.1000">
    <property type="entry name" value="HAD superfamily/HAD-like"/>
    <property type="match status" value="1"/>
</dbReference>
<evidence type="ECO:0000256" key="15">
    <source>
        <dbReference type="RuleBase" id="RU362081"/>
    </source>
</evidence>
<dbReference type="InterPro" id="IPR027256">
    <property type="entry name" value="P-typ_ATPase_IB"/>
</dbReference>
<dbReference type="InterPro" id="IPR006121">
    <property type="entry name" value="HMA_dom"/>
</dbReference>
<evidence type="ECO:0000256" key="16">
    <source>
        <dbReference type="SAM" id="MobiDB-lite"/>
    </source>
</evidence>
<feature type="transmembrane region" description="Helical" evidence="15">
    <location>
        <begin position="200"/>
        <end position="218"/>
    </location>
</feature>
<evidence type="ECO:0000256" key="14">
    <source>
        <dbReference type="ARBA" id="ARBA00023136"/>
    </source>
</evidence>
<comment type="similarity">
    <text evidence="2 15">Belongs to the cation transport ATPase (P-type) (TC 3.A.3) family. Type IB subfamily.</text>
</comment>
<evidence type="ECO:0000256" key="4">
    <source>
        <dbReference type="ARBA" id="ARBA00022475"/>
    </source>
</evidence>
<dbReference type="Gene3D" id="3.40.1110.10">
    <property type="entry name" value="Calcium-transporting ATPase, cytoplasmic domain N"/>
    <property type="match status" value="1"/>
</dbReference>
<evidence type="ECO:0000256" key="9">
    <source>
        <dbReference type="ARBA" id="ARBA00022840"/>
    </source>
</evidence>
<dbReference type="GO" id="GO:0005507">
    <property type="term" value="F:copper ion binding"/>
    <property type="evidence" value="ECO:0007669"/>
    <property type="project" value="TreeGrafter"/>
</dbReference>
<dbReference type="InterPro" id="IPR018303">
    <property type="entry name" value="ATPase_P-typ_P_site"/>
</dbReference>
<dbReference type="NCBIfam" id="TIGR01511">
    <property type="entry name" value="ATPase-IB1_Cu"/>
    <property type="match status" value="1"/>
</dbReference>
<dbReference type="NCBIfam" id="TIGR01525">
    <property type="entry name" value="ATPase-IB_hvy"/>
    <property type="match status" value="1"/>
</dbReference>
<feature type="transmembrane region" description="Helical" evidence="15">
    <location>
        <begin position="176"/>
        <end position="194"/>
    </location>
</feature>
<keyword evidence="13" id="KW-0406">Ion transport</keyword>
<dbReference type="GO" id="GO:0043682">
    <property type="term" value="F:P-type divalent copper transporter activity"/>
    <property type="evidence" value="ECO:0007669"/>
    <property type="project" value="TreeGrafter"/>
</dbReference>
<dbReference type="InterPro" id="IPR059000">
    <property type="entry name" value="ATPase_P-type_domA"/>
</dbReference>
<evidence type="ECO:0000256" key="8">
    <source>
        <dbReference type="ARBA" id="ARBA00022741"/>
    </source>
</evidence>
<feature type="transmembrane region" description="Helical" evidence="15">
    <location>
        <begin position="680"/>
        <end position="696"/>
    </location>
</feature>
<feature type="transmembrane region" description="Helical" evidence="15">
    <location>
        <begin position="382"/>
        <end position="402"/>
    </location>
</feature>
<dbReference type="PROSITE" id="PS00154">
    <property type="entry name" value="ATPASE_E1_E2"/>
    <property type="match status" value="1"/>
</dbReference>
<keyword evidence="9 15" id="KW-0067">ATP-binding</keyword>
<dbReference type="InterPro" id="IPR036163">
    <property type="entry name" value="HMA_dom_sf"/>
</dbReference>
<keyword evidence="10" id="KW-0460">Magnesium</keyword>
<evidence type="ECO:0000256" key="7">
    <source>
        <dbReference type="ARBA" id="ARBA00022723"/>
    </source>
</evidence>
<reference evidence="18" key="1">
    <citation type="submission" date="2024-05" db="EMBL/GenBank/DDBJ databases">
        <authorList>
            <person name="Kim S."/>
            <person name="Heo J."/>
            <person name="Choi H."/>
            <person name="Choi Y."/>
            <person name="Kwon S.-W."/>
            <person name="Kim Y."/>
        </authorList>
    </citation>
    <scope>NUCLEOTIDE SEQUENCE</scope>
    <source>
        <strain evidence="18">KACC 23698</strain>
    </source>
</reference>
<dbReference type="Gene3D" id="3.30.70.100">
    <property type="match status" value="1"/>
</dbReference>
<dbReference type="Pfam" id="PF00403">
    <property type="entry name" value="HMA"/>
    <property type="match status" value="1"/>
</dbReference>
<dbReference type="GO" id="GO:0055070">
    <property type="term" value="P:copper ion homeostasis"/>
    <property type="evidence" value="ECO:0007669"/>
    <property type="project" value="TreeGrafter"/>
</dbReference>
<dbReference type="InterPro" id="IPR036412">
    <property type="entry name" value="HAD-like_sf"/>
</dbReference>
<gene>
    <name evidence="18" type="ORF">ABEG18_18500</name>
</gene>
<dbReference type="InterPro" id="IPR023299">
    <property type="entry name" value="ATPase_P-typ_cyto_dom_N"/>
</dbReference>
<sequence>MSPAFDYSALIETRPDGARRLDLAVEGITCAACIGDIERGLRGLPELVSARLNYTNRRLAVEWREPGFDASRVVARLGELGYRAHPFEPSRQEEIEAAEMRFLLRCLAVAGFAAMNIMLLSVSVWSGNVSDITDETRDLFHWLSALIALPTAAYAGQPFFRNALRAIRARSMTMDVPISLGVSLALGMSLYETIHHAHHAYFDSAVMLLFFLLLGRVLDQAMRRRTRAVAGNLLALRGETAAIIGPDGEIREAPVKAVKPGDRVMLLPGDRVCVDGVVEDGRSLVDASLVTGETAREPVGPGAMVYAGTVNLEGALVVRVRAAAEGTLLDEVNRLVETAANARSRYLRLADRAARVYSPIVHVTALATALGWLALGAGVHDALITAIAVLIITCPCALALAVPATQVVASGALFKAGVLLQSGDAIERLAAVDVIAFDKTGTLTSPEPRVANAHEIAPDLLACARRLALSSRHPLAAALAAGALGSTPYPGAREDAGHGVSASIDGVEARLGSAVFCGAEALAAEALAGDPEATLIAVQQGEQRAVMLLHQTLRPDAVAVVEALRRRGYAIAILSGDRERPVAEAARALGVEDWRAGLKPAQKIAALEAMAAEGRRVLMVGDGLNDAPALAAAHASLSPVTAAHLAQASADALFLGERLKPVADALELARKANVVMRQNLGIAVVYNLVAVPLAIMGHVTPLIAAAAMSGSSIIVTLNALRARIRATEPAAASPVTQPWPPRAASAAQRPARVIP</sequence>
<proteinExistence type="inferred from homology"/>
<dbReference type="Pfam" id="PF00702">
    <property type="entry name" value="Hydrolase"/>
    <property type="match status" value="1"/>
</dbReference>
<evidence type="ECO:0000256" key="11">
    <source>
        <dbReference type="ARBA" id="ARBA00022967"/>
    </source>
</evidence>
<keyword evidence="14 15" id="KW-0472">Membrane</keyword>
<keyword evidence="12 15" id="KW-1133">Transmembrane helix</keyword>
<dbReference type="GO" id="GO:0016887">
    <property type="term" value="F:ATP hydrolysis activity"/>
    <property type="evidence" value="ECO:0007669"/>
    <property type="project" value="InterPro"/>
</dbReference>
<keyword evidence="7 15" id="KW-0479">Metal-binding</keyword>
<dbReference type="RefSeq" id="WP_406854524.1">
    <property type="nucleotide sequence ID" value="NZ_CP157484.1"/>
</dbReference>
<dbReference type="Pfam" id="PF00122">
    <property type="entry name" value="E1-E2_ATPase"/>
    <property type="match status" value="1"/>
</dbReference>
<dbReference type="InterPro" id="IPR008250">
    <property type="entry name" value="ATPase_P-typ_transduc_dom_A_sf"/>
</dbReference>
<dbReference type="NCBIfam" id="TIGR01494">
    <property type="entry name" value="ATPase_P-type"/>
    <property type="match status" value="1"/>
</dbReference>
<keyword evidence="4 15" id="KW-1003">Cell membrane</keyword>
<feature type="transmembrane region" description="Helical" evidence="15">
    <location>
        <begin position="102"/>
        <end position="127"/>
    </location>
</feature>
<evidence type="ECO:0000259" key="17">
    <source>
        <dbReference type="PROSITE" id="PS50846"/>
    </source>
</evidence>
<dbReference type="SUPFAM" id="SSF55008">
    <property type="entry name" value="HMA, heavy metal-associated domain"/>
    <property type="match status" value="1"/>
</dbReference>
<evidence type="ECO:0000256" key="3">
    <source>
        <dbReference type="ARBA" id="ARBA00022448"/>
    </source>
</evidence>
<feature type="transmembrane region" description="Helical" evidence="15">
    <location>
        <begin position="702"/>
        <end position="720"/>
    </location>
</feature>
<keyword evidence="3" id="KW-0813">Transport</keyword>
<evidence type="ECO:0000256" key="6">
    <source>
        <dbReference type="ARBA" id="ARBA00022692"/>
    </source>
</evidence>
<dbReference type="PROSITE" id="PS50846">
    <property type="entry name" value="HMA_2"/>
    <property type="match status" value="1"/>
</dbReference>
<accession>A0AAU7JBP3</accession>
<feature type="region of interest" description="Disordered" evidence="16">
    <location>
        <begin position="731"/>
        <end position="755"/>
    </location>
</feature>
<evidence type="ECO:0000256" key="2">
    <source>
        <dbReference type="ARBA" id="ARBA00006024"/>
    </source>
</evidence>
<dbReference type="PANTHER" id="PTHR43520">
    <property type="entry name" value="ATP7, ISOFORM B"/>
    <property type="match status" value="1"/>
</dbReference>
<dbReference type="SUPFAM" id="SSF81665">
    <property type="entry name" value="Calcium ATPase, transmembrane domain M"/>
    <property type="match status" value="1"/>
</dbReference>
<dbReference type="PRINTS" id="PR00119">
    <property type="entry name" value="CATATPASE"/>
</dbReference>
<dbReference type="SUPFAM" id="SSF81653">
    <property type="entry name" value="Calcium ATPase, transduction domain A"/>
    <property type="match status" value="1"/>
</dbReference>
<dbReference type="EMBL" id="CP157484">
    <property type="protein sequence ID" value="XBO37698.1"/>
    <property type="molecule type" value="Genomic_DNA"/>
</dbReference>
<dbReference type="InterPro" id="IPR023214">
    <property type="entry name" value="HAD_sf"/>
</dbReference>
<name>A0AAU7JBP3_9HYPH</name>
<keyword evidence="6 15" id="KW-0812">Transmembrane</keyword>
<feature type="compositionally biased region" description="Low complexity" evidence="16">
    <location>
        <begin position="742"/>
        <end position="755"/>
    </location>
</feature>
<keyword evidence="11" id="KW-1278">Translocase</keyword>
<dbReference type="Gene3D" id="2.70.150.10">
    <property type="entry name" value="Calcium-transporting ATPase, cytoplasmic transduction domain A"/>
    <property type="match status" value="1"/>
</dbReference>
<evidence type="ECO:0000256" key="12">
    <source>
        <dbReference type="ARBA" id="ARBA00022989"/>
    </source>
</evidence>
<evidence type="ECO:0000256" key="10">
    <source>
        <dbReference type="ARBA" id="ARBA00022842"/>
    </source>
</evidence>
<dbReference type="InterPro" id="IPR023298">
    <property type="entry name" value="ATPase_P-typ_TM_dom_sf"/>
</dbReference>
<keyword evidence="8 15" id="KW-0547">Nucleotide-binding</keyword>
<dbReference type="AlphaFoldDB" id="A0AAU7JBP3"/>
<dbReference type="GO" id="GO:0005524">
    <property type="term" value="F:ATP binding"/>
    <property type="evidence" value="ECO:0007669"/>
    <property type="project" value="UniProtKB-UniRule"/>
</dbReference>
<dbReference type="CDD" id="cd00371">
    <property type="entry name" value="HMA"/>
    <property type="match status" value="1"/>
</dbReference>
<evidence type="ECO:0000256" key="1">
    <source>
        <dbReference type="ARBA" id="ARBA00004651"/>
    </source>
</evidence>
<evidence type="ECO:0000256" key="5">
    <source>
        <dbReference type="ARBA" id="ARBA00022553"/>
    </source>
</evidence>
<keyword evidence="5" id="KW-0597">Phosphoprotein</keyword>